<feature type="transmembrane region" description="Helical" evidence="1">
    <location>
        <begin position="325"/>
        <end position="347"/>
    </location>
</feature>
<feature type="transmembrane region" description="Helical" evidence="1">
    <location>
        <begin position="163"/>
        <end position="181"/>
    </location>
</feature>
<feature type="transmembrane region" description="Helical" evidence="1">
    <location>
        <begin position="193"/>
        <end position="213"/>
    </location>
</feature>
<dbReference type="GO" id="GO:0000271">
    <property type="term" value="P:polysaccharide biosynthetic process"/>
    <property type="evidence" value="ECO:0007669"/>
    <property type="project" value="TreeGrafter"/>
</dbReference>
<dbReference type="PANTHER" id="PTHR23028:SF53">
    <property type="entry name" value="ACYL_TRANSF_3 DOMAIN-CONTAINING PROTEIN"/>
    <property type="match status" value="1"/>
</dbReference>
<organism evidence="3">
    <name type="scientific">Telmatobacter sp. DSM 110680</name>
    <dbReference type="NCBI Taxonomy" id="3036704"/>
    <lineage>
        <taxon>Bacteria</taxon>
        <taxon>Pseudomonadati</taxon>
        <taxon>Acidobacteriota</taxon>
        <taxon>Terriglobia</taxon>
        <taxon>Terriglobales</taxon>
        <taxon>Acidobacteriaceae</taxon>
        <taxon>Telmatobacter</taxon>
    </lineage>
</organism>
<evidence type="ECO:0000259" key="2">
    <source>
        <dbReference type="Pfam" id="PF01757"/>
    </source>
</evidence>
<protein>
    <submittedName>
        <fullName evidence="3">Acyltransferase</fullName>
        <ecNumber evidence="3">2.3.-.-</ecNumber>
    </submittedName>
</protein>
<dbReference type="InterPro" id="IPR002656">
    <property type="entry name" value="Acyl_transf_3_dom"/>
</dbReference>
<keyword evidence="1" id="KW-1133">Transmembrane helix</keyword>
<feature type="transmembrane region" description="Helical" evidence="1">
    <location>
        <begin position="297"/>
        <end position="319"/>
    </location>
</feature>
<name>A0AAU7DS72_9BACT</name>
<keyword evidence="3" id="KW-0012">Acyltransferase</keyword>
<dbReference type="EMBL" id="CP121196">
    <property type="protein sequence ID" value="XBH20160.1"/>
    <property type="molecule type" value="Genomic_DNA"/>
</dbReference>
<feature type="transmembrane region" description="Helical" evidence="1">
    <location>
        <begin position="84"/>
        <end position="102"/>
    </location>
</feature>
<feature type="transmembrane region" description="Helical" evidence="1">
    <location>
        <begin position="114"/>
        <end position="132"/>
    </location>
</feature>
<dbReference type="EC" id="2.3.-.-" evidence="3"/>
<keyword evidence="1" id="KW-0472">Membrane</keyword>
<feature type="transmembrane region" description="Helical" evidence="1">
    <location>
        <begin position="43"/>
        <end position="64"/>
    </location>
</feature>
<accession>A0AAU7DS72</accession>
<gene>
    <name evidence="3" type="ORF">P8935_21105</name>
</gene>
<dbReference type="PANTHER" id="PTHR23028">
    <property type="entry name" value="ACETYLTRANSFERASE"/>
    <property type="match status" value="1"/>
</dbReference>
<keyword evidence="3" id="KW-0808">Transferase</keyword>
<keyword evidence="1" id="KW-0812">Transmembrane</keyword>
<dbReference type="Pfam" id="PF01757">
    <property type="entry name" value="Acyl_transf_3"/>
    <property type="match status" value="1"/>
</dbReference>
<dbReference type="GO" id="GO:0016020">
    <property type="term" value="C:membrane"/>
    <property type="evidence" value="ECO:0007669"/>
    <property type="project" value="TreeGrafter"/>
</dbReference>
<evidence type="ECO:0000313" key="3">
    <source>
        <dbReference type="EMBL" id="XBH20160.1"/>
    </source>
</evidence>
<dbReference type="AlphaFoldDB" id="A0AAU7DS72"/>
<feature type="domain" description="Acyltransferase 3" evidence="2">
    <location>
        <begin position="1"/>
        <end position="339"/>
    </location>
</feature>
<dbReference type="InterPro" id="IPR050879">
    <property type="entry name" value="Acyltransferase_3"/>
</dbReference>
<reference evidence="3" key="1">
    <citation type="submission" date="2023-03" db="EMBL/GenBank/DDBJ databases">
        <title>Edaphobacter sp.</title>
        <authorList>
            <person name="Huber K.J."/>
            <person name="Papendorf J."/>
            <person name="Pilke C."/>
            <person name="Bunk B."/>
            <person name="Sproeer C."/>
            <person name="Pester M."/>
        </authorList>
    </citation>
    <scope>NUCLEOTIDE SEQUENCE</scope>
    <source>
        <strain evidence="3">DSM 110680</strain>
    </source>
</reference>
<sequence>MDAVRFLAFFLVFLSHTLPSQPNARLDSLLHGFAPLYYGCAEASIFGLSLFFTLSAFLICELLLRERSSTGTIEVKQFYFRRILRIWPLYYLGLALGALIAVLPGGNRGDLVEISWYVIFMGAWQCAAHGGLDNPMAVLWSISVEEQFYLFAPWILKYFNRRTLFAICAALILVSNGRLYYLSMRGVNGGRTWVDPLVQFQCFAAGILLCLVLRSRLPRLAIWSRILILVLSGMCWFFANSGPNSKVGPPYTHSTIWHILGGYTLASLGSVLALIAFLGLDAHLIPRAIVYLGRISFGLYVFHGFAHRLVFGTFPYAFVHEPPMFLGRIFASFALTVLMAALSYRYFELWFLQMKVRRSVIPSRPLMH</sequence>
<evidence type="ECO:0000256" key="1">
    <source>
        <dbReference type="SAM" id="Phobius"/>
    </source>
</evidence>
<feature type="transmembrane region" description="Helical" evidence="1">
    <location>
        <begin position="259"/>
        <end position="285"/>
    </location>
</feature>
<proteinExistence type="predicted"/>
<feature type="transmembrane region" description="Helical" evidence="1">
    <location>
        <begin position="220"/>
        <end position="239"/>
    </location>
</feature>
<dbReference type="GO" id="GO:0016747">
    <property type="term" value="F:acyltransferase activity, transferring groups other than amino-acyl groups"/>
    <property type="evidence" value="ECO:0007669"/>
    <property type="project" value="InterPro"/>
</dbReference>